<evidence type="ECO:0000313" key="2">
    <source>
        <dbReference type="EMBL" id="ELR73447.1"/>
    </source>
</evidence>
<keyword evidence="2" id="KW-0808">Transferase</keyword>
<comment type="caution">
    <text evidence="2">The sequence shown here is derived from an EMBL/GenBank/DDBJ whole genome shotgun (WGS) entry which is preliminary data.</text>
</comment>
<dbReference type="AlphaFoldDB" id="L8K1W2"/>
<keyword evidence="3" id="KW-1185">Reference proteome</keyword>
<dbReference type="SUPFAM" id="SSF55729">
    <property type="entry name" value="Acyl-CoA N-acyltransferases (Nat)"/>
    <property type="match status" value="1"/>
</dbReference>
<dbReference type="OrthoDB" id="9789605at2"/>
<dbReference type="STRING" id="1237149.C900_04299"/>
<dbReference type="eggNOG" id="COG0456">
    <property type="taxonomic scope" value="Bacteria"/>
</dbReference>
<dbReference type="PATRIC" id="fig|1237149.3.peg.583"/>
<feature type="domain" description="N-acetyltransferase" evidence="1">
    <location>
        <begin position="10"/>
        <end position="149"/>
    </location>
</feature>
<name>L8K1W2_9BACT</name>
<proteinExistence type="predicted"/>
<evidence type="ECO:0000259" key="1">
    <source>
        <dbReference type="PROSITE" id="PS51186"/>
    </source>
</evidence>
<dbReference type="Proteomes" id="UP000011135">
    <property type="component" value="Unassembled WGS sequence"/>
</dbReference>
<dbReference type="Pfam" id="PF00583">
    <property type="entry name" value="Acetyltransf_1"/>
    <property type="match status" value="1"/>
</dbReference>
<organism evidence="2 3">
    <name type="scientific">Fulvivirga imtechensis AK7</name>
    <dbReference type="NCBI Taxonomy" id="1237149"/>
    <lineage>
        <taxon>Bacteria</taxon>
        <taxon>Pseudomonadati</taxon>
        <taxon>Bacteroidota</taxon>
        <taxon>Cytophagia</taxon>
        <taxon>Cytophagales</taxon>
        <taxon>Fulvivirgaceae</taxon>
        <taxon>Fulvivirga</taxon>
    </lineage>
</organism>
<accession>L8K1W2</accession>
<evidence type="ECO:0000313" key="3">
    <source>
        <dbReference type="Proteomes" id="UP000011135"/>
    </source>
</evidence>
<sequence>MIEKLQNNKIEISNQIHAVFQLSYAIEAKLLDTTDFPPLKRPLESYLKSDNVFFGYFESTELAGVIEIEFADKYIDINSLVVNPKFFRRGIARKLLEFIFNKFDFKLFIVETGVNNKPANELYKKLGFKEIKQWDTDFGIRKILFERRA</sequence>
<dbReference type="InterPro" id="IPR016181">
    <property type="entry name" value="Acyl_CoA_acyltransferase"/>
</dbReference>
<dbReference type="RefSeq" id="WP_009578028.1">
    <property type="nucleotide sequence ID" value="NZ_AMZN01000006.1"/>
</dbReference>
<dbReference type="GO" id="GO:0016747">
    <property type="term" value="F:acyltransferase activity, transferring groups other than amino-acyl groups"/>
    <property type="evidence" value="ECO:0007669"/>
    <property type="project" value="InterPro"/>
</dbReference>
<dbReference type="InterPro" id="IPR000182">
    <property type="entry name" value="GNAT_dom"/>
</dbReference>
<dbReference type="CDD" id="cd04301">
    <property type="entry name" value="NAT_SF"/>
    <property type="match status" value="1"/>
</dbReference>
<reference evidence="2 3" key="1">
    <citation type="submission" date="2012-12" db="EMBL/GenBank/DDBJ databases">
        <title>Genome assembly of Fulvivirga imtechensis AK7.</title>
        <authorList>
            <person name="Nupur N."/>
            <person name="Khatri I."/>
            <person name="Kumar R."/>
            <person name="Subramanian S."/>
            <person name="Pinnaka A."/>
        </authorList>
    </citation>
    <scope>NUCLEOTIDE SEQUENCE [LARGE SCALE GENOMIC DNA]</scope>
    <source>
        <strain evidence="2 3">AK7</strain>
    </source>
</reference>
<dbReference type="PROSITE" id="PS51186">
    <property type="entry name" value="GNAT"/>
    <property type="match status" value="1"/>
</dbReference>
<dbReference type="Gene3D" id="3.40.630.30">
    <property type="match status" value="1"/>
</dbReference>
<dbReference type="EMBL" id="AMZN01000006">
    <property type="protein sequence ID" value="ELR73447.1"/>
    <property type="molecule type" value="Genomic_DNA"/>
</dbReference>
<protein>
    <submittedName>
        <fullName evidence="2">Acetyltransferase, GNAT family</fullName>
    </submittedName>
</protein>
<gene>
    <name evidence="2" type="ORF">C900_04299</name>
</gene>